<comment type="caution">
    <text evidence="3">The sequence shown here is derived from an EMBL/GenBank/DDBJ whole genome shotgun (WGS) entry which is preliminary data.</text>
</comment>
<protein>
    <recommendedName>
        <fullName evidence="2">Zinc-ribbon domain-containing protein</fullName>
    </recommendedName>
</protein>
<organism evidence="3 4">
    <name type="scientific">Candidatus Acidianus copahuensis</name>
    <dbReference type="NCBI Taxonomy" id="1160895"/>
    <lineage>
        <taxon>Archaea</taxon>
        <taxon>Thermoproteota</taxon>
        <taxon>Thermoprotei</taxon>
        <taxon>Sulfolobales</taxon>
        <taxon>Sulfolobaceae</taxon>
        <taxon>Acidianus</taxon>
    </lineage>
</organism>
<feature type="transmembrane region" description="Helical" evidence="1">
    <location>
        <begin position="57"/>
        <end position="76"/>
    </location>
</feature>
<sequence>MVKYCPQCGYPNPDDASFCIKCGSPLFSQPNQPYSPPPPPTTQPLYSRMLNVYFSNLWLIIIPIIELVVALVFFAIDRAIMFYLFPTFGFYSFSVIIIVSIVIGLVESAIFSALIYALDLQANSLFLNNSRIEAGQAINVTFSRLSTILPIILLYIVINALFSLVPFISFILSGLLTLLLIHAYTMQLLGRGQGFDTFTVALDNLGKAYNVDSTSTIVMVIVMIIPFVNWLLSPYVTLLSNALAAETR</sequence>
<proteinExistence type="predicted"/>
<name>A0A031LJ82_9CREN</name>
<dbReference type="Pfam" id="PF13240">
    <property type="entry name" value="Zn_Ribbon_1"/>
    <property type="match status" value="1"/>
</dbReference>
<accession>A0A031LJ82</accession>
<keyword evidence="4" id="KW-1185">Reference proteome</keyword>
<feature type="transmembrane region" description="Helical" evidence="1">
    <location>
        <begin position="88"/>
        <end position="117"/>
    </location>
</feature>
<evidence type="ECO:0000259" key="2">
    <source>
        <dbReference type="Pfam" id="PF13240"/>
    </source>
</evidence>
<evidence type="ECO:0000313" key="3">
    <source>
        <dbReference type="EMBL" id="EZQ01611.1"/>
    </source>
</evidence>
<feature type="transmembrane region" description="Helical" evidence="1">
    <location>
        <begin position="164"/>
        <end position="184"/>
    </location>
</feature>
<dbReference type="Proteomes" id="UP000024332">
    <property type="component" value="Unassembled WGS sequence"/>
</dbReference>
<dbReference type="AlphaFoldDB" id="A0A031LJ82"/>
<dbReference type="EMBL" id="JFZT01000066">
    <property type="protein sequence ID" value="EZQ01611.1"/>
    <property type="molecule type" value="Genomic_DNA"/>
</dbReference>
<dbReference type="InterPro" id="IPR026870">
    <property type="entry name" value="Zinc_ribbon_dom"/>
</dbReference>
<feature type="domain" description="Zinc-ribbon" evidence="2">
    <location>
        <begin position="4"/>
        <end position="26"/>
    </location>
</feature>
<evidence type="ECO:0000256" key="1">
    <source>
        <dbReference type="SAM" id="Phobius"/>
    </source>
</evidence>
<dbReference type="RefSeq" id="WP_048100701.1">
    <property type="nucleotide sequence ID" value="NZ_JFZT01000066.1"/>
</dbReference>
<keyword evidence="1" id="KW-1133">Transmembrane helix</keyword>
<evidence type="ECO:0000313" key="4">
    <source>
        <dbReference type="Proteomes" id="UP000024332"/>
    </source>
</evidence>
<feature type="transmembrane region" description="Helical" evidence="1">
    <location>
        <begin position="137"/>
        <end position="157"/>
    </location>
</feature>
<dbReference type="OrthoDB" id="43665at2157"/>
<keyword evidence="1" id="KW-0472">Membrane</keyword>
<keyword evidence="1" id="KW-0812">Transmembrane</keyword>
<feature type="transmembrane region" description="Helical" evidence="1">
    <location>
        <begin position="217"/>
        <end position="238"/>
    </location>
</feature>
<reference evidence="3 4" key="1">
    <citation type="submission" date="2014-03" db="EMBL/GenBank/DDBJ databases">
        <title>Draft genome sequence of the novel thermoacidophilic archaea Acidianus copahuensis ALE1 strain, isolated from Copahue volcanic area in Neuquen Argentina.</title>
        <authorList>
            <person name="Urbieta M.S."/>
            <person name="Rascovan N."/>
            <person name="Castro C."/>
            <person name="Revale S."/>
            <person name="Giaveno M.A."/>
            <person name="Vazquez M.P."/>
            <person name="Donati E.R."/>
        </authorList>
    </citation>
    <scope>NUCLEOTIDE SEQUENCE [LARGE SCALE GENOMIC DNA]</scope>
    <source>
        <strain evidence="3 4">ALE1</strain>
    </source>
</reference>
<gene>
    <name evidence="3" type="ORF">CM19_12680</name>
</gene>